<protein>
    <submittedName>
        <fullName evidence="1">Uncharacterized protein</fullName>
    </submittedName>
</protein>
<reference evidence="1" key="1">
    <citation type="journal article" date="2021" name="New Phytol.">
        <title>Evolutionary innovations through gain and loss of genes in the ectomycorrhizal Boletales.</title>
        <authorList>
            <person name="Wu G."/>
            <person name="Miyauchi S."/>
            <person name="Morin E."/>
            <person name="Kuo A."/>
            <person name="Drula E."/>
            <person name="Varga T."/>
            <person name="Kohler A."/>
            <person name="Feng B."/>
            <person name="Cao Y."/>
            <person name="Lipzen A."/>
            <person name="Daum C."/>
            <person name="Hundley H."/>
            <person name="Pangilinan J."/>
            <person name="Johnson J."/>
            <person name="Barry K."/>
            <person name="LaButti K."/>
            <person name="Ng V."/>
            <person name="Ahrendt S."/>
            <person name="Min B."/>
            <person name="Choi I.G."/>
            <person name="Park H."/>
            <person name="Plett J.M."/>
            <person name="Magnuson J."/>
            <person name="Spatafora J.W."/>
            <person name="Nagy L.G."/>
            <person name="Henrissat B."/>
            <person name="Grigoriev I.V."/>
            <person name="Yang Z.L."/>
            <person name="Xu J."/>
            <person name="Martin F.M."/>
        </authorList>
    </citation>
    <scope>NUCLEOTIDE SEQUENCE</scope>
    <source>
        <strain evidence="1">ATCC 28755</strain>
    </source>
</reference>
<evidence type="ECO:0000313" key="2">
    <source>
        <dbReference type="Proteomes" id="UP000790377"/>
    </source>
</evidence>
<evidence type="ECO:0000313" key="1">
    <source>
        <dbReference type="EMBL" id="KAH7911405.1"/>
    </source>
</evidence>
<proteinExistence type="predicted"/>
<dbReference type="EMBL" id="MU267679">
    <property type="protein sequence ID" value="KAH7911405.1"/>
    <property type="molecule type" value="Genomic_DNA"/>
</dbReference>
<name>A0ACB8ADM0_9AGAM</name>
<accession>A0ACB8ADM0</accession>
<dbReference type="Proteomes" id="UP000790377">
    <property type="component" value="Unassembled WGS sequence"/>
</dbReference>
<comment type="caution">
    <text evidence="1">The sequence shown here is derived from an EMBL/GenBank/DDBJ whole genome shotgun (WGS) entry which is preliminary data.</text>
</comment>
<sequence length="1131" mass="121790">MYTTPSSRHSRTYSPPLSTAGSSTTFTQGQQTKLNIVTRLAIEGKAKKGQDGAAIKIYMKLSVPMDNVTPGSTIPLFPEENLKILTSQVHPIDINSVPYNFSSTTCPLLNHAARALNLPARSQKSYLSVFGLPTPAASIISTSSRSSSSSNTSVNIPPLDDKYTGHILVSGYNVSYILPREFPPRFGGEDSNRSSIYTTAKMRRGSIGDRNNMHFMAAIDLWVPYLSRPPRSPYLLSIPIPRCLSNNIKLRIFPPNSTNTSSSMASLSSAEEDPGSWELTSDPHVTRTTTSRSSRTGSYADMADDESSDSSTYADGCAVQGTFPSADRIRVRWAAPLKSVGGDGRQRVGVKDAKGEMTCLILGKAKDETSSREGILMRVEYKGTCKGVWFPGVATMLGMDIGLEAKGSDVVWAAKQEARWTVSGGPGFTGSNADNPSPSISRNTSLDFPQTSFSSAPFLQAPAMTKRADSSSSAGSTTSLLRAPLPADHLPEYSFEGSPNSLTPMSTLSSIGSTILSTPEGRSRASSDVAVRPPAVPLTVHINMNDILPPTKPVFTFSISGVILVITRPRPHLSNGHSTHSIEADTDPVPIVLPKFSVLAADVETTSTIIRNEAEGANVEVYNIAGDLRDAQTRRTVLQAGGMTRCGNDGGRIALRSLTRNLAATSILKMNGDHPSENGKAHTPRSRTTSGPGRPNSGVSLPSVYATLKRKRDGQLVIPSVVVNVTPLSLEGATYPNAYAVLVSLPVPCDSDSDWLEFGFALSRSGSSSDSTSDKGNKPPRIDITSASVDGVTIRFELSTAKQEDGVVDLDVPLDKARANNWITWVRVHAGDVGGQLQIDYVVTEFNGTSSSSKQKGKEKAKNDGQMEILIPSFSLPVGRLEVNIETPSSDVLSLRTNIAHRQLSPTQGYKLLHFSLEEFFCPTLSFHVRPIASKFHMGTEVLWKILQSLVWVTPAVLVLMLLSNLGAEFRQMRHSLDQCTILLTSDWEDLPQPPTIETVLVTTTTTIFSPSTPNSKPQLRETASEALTSMMSASTSTEISSSSPSLTSYGLSGTPVTVTPSETSSTSPSSQPSDDNWISSLSLFGALPFPWPLQIEIPPGARKTIETVVEGFGIVWQVFRKVYHYPLDPP</sequence>
<gene>
    <name evidence="1" type="ORF">BJ138DRAFT_1063131</name>
</gene>
<keyword evidence="2" id="KW-1185">Reference proteome</keyword>
<organism evidence="1 2">
    <name type="scientific">Hygrophoropsis aurantiaca</name>
    <dbReference type="NCBI Taxonomy" id="72124"/>
    <lineage>
        <taxon>Eukaryota</taxon>
        <taxon>Fungi</taxon>
        <taxon>Dikarya</taxon>
        <taxon>Basidiomycota</taxon>
        <taxon>Agaricomycotina</taxon>
        <taxon>Agaricomycetes</taxon>
        <taxon>Agaricomycetidae</taxon>
        <taxon>Boletales</taxon>
        <taxon>Coniophorineae</taxon>
        <taxon>Hygrophoropsidaceae</taxon>
        <taxon>Hygrophoropsis</taxon>
    </lineage>
</organism>